<keyword evidence="3" id="KW-0732">Signal</keyword>
<feature type="compositionally biased region" description="Basic and acidic residues" evidence="2">
    <location>
        <begin position="604"/>
        <end position="613"/>
    </location>
</feature>
<feature type="coiled-coil region" evidence="1">
    <location>
        <begin position="150"/>
        <end position="191"/>
    </location>
</feature>
<evidence type="ECO:0000256" key="1">
    <source>
        <dbReference type="SAM" id="Coils"/>
    </source>
</evidence>
<feature type="chain" id="PRO_5033040442" evidence="3">
    <location>
        <begin position="18"/>
        <end position="632"/>
    </location>
</feature>
<protein>
    <submittedName>
        <fullName evidence="4">Uncharacterized protein</fullName>
    </submittedName>
</protein>
<evidence type="ECO:0000256" key="3">
    <source>
        <dbReference type="SAM" id="SignalP"/>
    </source>
</evidence>
<organism evidence="4 5">
    <name type="scientific">Symbiodinium pilosum</name>
    <name type="common">Dinoflagellate</name>
    <dbReference type="NCBI Taxonomy" id="2952"/>
    <lineage>
        <taxon>Eukaryota</taxon>
        <taxon>Sar</taxon>
        <taxon>Alveolata</taxon>
        <taxon>Dinophyceae</taxon>
        <taxon>Suessiales</taxon>
        <taxon>Symbiodiniaceae</taxon>
        <taxon>Symbiodinium</taxon>
    </lineage>
</organism>
<evidence type="ECO:0000313" key="5">
    <source>
        <dbReference type="Proteomes" id="UP000649617"/>
    </source>
</evidence>
<accession>A0A812PMB0</accession>
<feature type="signal peptide" evidence="3">
    <location>
        <begin position="1"/>
        <end position="17"/>
    </location>
</feature>
<dbReference type="Proteomes" id="UP000649617">
    <property type="component" value="Unassembled WGS sequence"/>
</dbReference>
<evidence type="ECO:0000256" key="2">
    <source>
        <dbReference type="SAM" id="MobiDB-lite"/>
    </source>
</evidence>
<dbReference type="EMBL" id="CAJNIZ010012947">
    <property type="protein sequence ID" value="CAE7340592.1"/>
    <property type="molecule type" value="Genomic_DNA"/>
</dbReference>
<gene>
    <name evidence="4" type="ORF">SPIL2461_LOCUS8017</name>
</gene>
<sequence>MWKEGLLLWLLLAAGQAQQTEEDALRLHLTEQALVREVRSQARQVAESSGLAKISGPLSVLRLLETQLEDLKGHVSANVSSGTDNLSDIREEAASLECTTDHLLAKLSEVLEALEHVLLARNRTIALEDAVRQFENQSDAGSGGHSCGERRRLRRRLQQIRREVLGAVAEKEDLQRLLKTMRVHVDRIQEEAMQGERALNATRALEEKVKDDVLQEERSYEKVLQDLTDLNDARHVKVHQRQEDSVPGNRSVESSNMSTQSVKTTSGDTTSGGQELRLLAQRGETSKRAIPDEYDGFQKGRQATRKRPCNPRIRALPGHVDSFATDPDLGSAPNTSAELSSSPTPTTTAKSSTSTSATTTTTASTTVTATVSANTTTSVWANTSTTMHSSITTTQHSLSTSVQVNGTEPEGNFPNLTVTDEPDSATDAAADDVLPEQAPSKTGSPATTTGPSKTPQVHEESWPVRNEDGEWGVRAGAAGTQTTETTTSEPASNISYKEIDWEADRKLWSKQERLAQQLANLSQRWELAKNRSRGLLKARLVADDAARQLHAAVENHFKAIQLVSTQFNTTKAKLSKLRGRAKIAHAALRRQPRCRAAEKRRRREALESKVKEAESDLQRRRGLLEAQNQQLV</sequence>
<comment type="caution">
    <text evidence="4">The sequence shown here is derived from an EMBL/GenBank/DDBJ whole genome shotgun (WGS) entry which is preliminary data.</text>
</comment>
<feature type="compositionally biased region" description="Polar residues" evidence="2">
    <location>
        <begin position="251"/>
        <end position="273"/>
    </location>
</feature>
<feature type="region of interest" description="Disordered" evidence="2">
    <location>
        <begin position="234"/>
        <end position="364"/>
    </location>
</feature>
<keyword evidence="1" id="KW-0175">Coiled coil</keyword>
<feature type="compositionally biased region" description="Basic and acidic residues" evidence="2">
    <location>
        <begin position="456"/>
        <end position="468"/>
    </location>
</feature>
<feature type="region of interest" description="Disordered" evidence="2">
    <location>
        <begin position="391"/>
        <end position="470"/>
    </location>
</feature>
<proteinExistence type="predicted"/>
<dbReference type="OrthoDB" id="442983at2759"/>
<feature type="region of interest" description="Disordered" evidence="2">
    <location>
        <begin position="589"/>
        <end position="613"/>
    </location>
</feature>
<name>A0A812PMB0_SYMPI</name>
<feature type="compositionally biased region" description="Acidic residues" evidence="2">
    <location>
        <begin position="420"/>
        <end position="434"/>
    </location>
</feature>
<feature type="compositionally biased region" description="Basic residues" evidence="2">
    <location>
        <begin position="589"/>
        <end position="603"/>
    </location>
</feature>
<keyword evidence="5" id="KW-1185">Reference proteome</keyword>
<evidence type="ECO:0000313" key="4">
    <source>
        <dbReference type="EMBL" id="CAE7340592.1"/>
    </source>
</evidence>
<feature type="compositionally biased region" description="Basic and acidic residues" evidence="2">
    <location>
        <begin position="234"/>
        <end position="244"/>
    </location>
</feature>
<feature type="compositionally biased region" description="Low complexity" evidence="2">
    <location>
        <begin position="335"/>
        <end position="364"/>
    </location>
</feature>
<dbReference type="AlphaFoldDB" id="A0A812PMB0"/>
<reference evidence="4" key="1">
    <citation type="submission" date="2021-02" db="EMBL/GenBank/DDBJ databases">
        <authorList>
            <person name="Dougan E. K."/>
            <person name="Rhodes N."/>
            <person name="Thang M."/>
            <person name="Chan C."/>
        </authorList>
    </citation>
    <scope>NUCLEOTIDE SEQUENCE</scope>
</reference>
<feature type="compositionally biased region" description="Polar residues" evidence="2">
    <location>
        <begin position="439"/>
        <end position="455"/>
    </location>
</feature>